<accession>A0A8B7BUQ8</accession>
<feature type="compositionally biased region" description="Basic and acidic residues" evidence="1">
    <location>
        <begin position="24"/>
        <end position="34"/>
    </location>
</feature>
<dbReference type="GeneID" id="103704357"/>
<evidence type="ECO:0000313" key="3">
    <source>
        <dbReference type="RefSeq" id="XP_008785829.1"/>
    </source>
</evidence>
<dbReference type="KEGG" id="pda:103704357"/>
<feature type="compositionally biased region" description="Basic and acidic residues" evidence="1">
    <location>
        <begin position="57"/>
        <end position="74"/>
    </location>
</feature>
<reference evidence="3" key="2">
    <citation type="submission" date="2025-08" db="UniProtKB">
        <authorList>
            <consortium name="RefSeq"/>
        </authorList>
    </citation>
    <scope>IDENTIFICATION</scope>
    <source>
        <tissue evidence="3">Young leaves</tissue>
    </source>
</reference>
<feature type="region of interest" description="Disordered" evidence="1">
    <location>
        <begin position="1"/>
        <end position="45"/>
    </location>
</feature>
<dbReference type="RefSeq" id="XP_008785829.1">
    <property type="nucleotide sequence ID" value="XM_008787607.3"/>
</dbReference>
<name>A0A8B7BUQ8_PHODC</name>
<feature type="region of interest" description="Disordered" evidence="1">
    <location>
        <begin position="57"/>
        <end position="111"/>
    </location>
</feature>
<organism evidence="2 3">
    <name type="scientific">Phoenix dactylifera</name>
    <name type="common">Date palm</name>
    <dbReference type="NCBI Taxonomy" id="42345"/>
    <lineage>
        <taxon>Eukaryota</taxon>
        <taxon>Viridiplantae</taxon>
        <taxon>Streptophyta</taxon>
        <taxon>Embryophyta</taxon>
        <taxon>Tracheophyta</taxon>
        <taxon>Spermatophyta</taxon>
        <taxon>Magnoliopsida</taxon>
        <taxon>Liliopsida</taxon>
        <taxon>Arecaceae</taxon>
        <taxon>Coryphoideae</taxon>
        <taxon>Phoeniceae</taxon>
        <taxon>Phoenix</taxon>
    </lineage>
</organism>
<dbReference type="Proteomes" id="UP000228380">
    <property type="component" value="Chromosome 1"/>
</dbReference>
<evidence type="ECO:0000256" key="1">
    <source>
        <dbReference type="SAM" id="MobiDB-lite"/>
    </source>
</evidence>
<gene>
    <name evidence="3" type="primary">LOC103704357</name>
</gene>
<keyword evidence="2" id="KW-1185">Reference proteome</keyword>
<reference evidence="2" key="1">
    <citation type="journal article" date="2019" name="Nat. Commun.">
        <title>Genome-wide association mapping of date palm fruit traits.</title>
        <authorList>
            <person name="Hazzouri K.M."/>
            <person name="Gros-Balthazard M."/>
            <person name="Flowers J.M."/>
            <person name="Copetti D."/>
            <person name="Lemansour A."/>
            <person name="Lebrun M."/>
            <person name="Masmoudi K."/>
            <person name="Ferrand S."/>
            <person name="Dhar M.I."/>
            <person name="Fresquez Z.A."/>
            <person name="Rosas U."/>
            <person name="Zhang J."/>
            <person name="Talag J."/>
            <person name="Lee S."/>
            <person name="Kudrna D."/>
            <person name="Powell R.F."/>
            <person name="Leitch I.J."/>
            <person name="Krueger R.R."/>
            <person name="Wing R.A."/>
            <person name="Amiri K.M.A."/>
            <person name="Purugganan M.D."/>
        </authorList>
    </citation>
    <scope>NUCLEOTIDE SEQUENCE [LARGE SCALE GENOMIC DNA]</scope>
    <source>
        <strain evidence="2">cv. Khalas</strain>
    </source>
</reference>
<feature type="compositionally biased region" description="Polar residues" evidence="1">
    <location>
        <begin position="75"/>
        <end position="94"/>
    </location>
</feature>
<proteinExistence type="predicted"/>
<sequence>MGGCASKPKELKEEADAPLAINEPKNKVGDIGEKEGEEVVQESGNQSLGLLLKEMEAKEEDQHKREQVVEKWETKMTTVTEEESTSNPKDSTPTAKEESKDSGVYASSGESVVLEESGLPIYSSVKVFF</sequence>
<evidence type="ECO:0000313" key="2">
    <source>
        <dbReference type="Proteomes" id="UP000228380"/>
    </source>
</evidence>
<protein>
    <submittedName>
        <fullName evidence="3">Uncharacterized protein LOC103704357</fullName>
    </submittedName>
</protein>
<dbReference type="AlphaFoldDB" id="A0A8B7BUQ8"/>